<keyword evidence="1" id="KW-0472">Membrane</keyword>
<evidence type="ECO:0000313" key="3">
    <source>
        <dbReference type="EMBL" id="MDK7357263.1"/>
    </source>
</evidence>
<evidence type="ECO:0000256" key="1">
    <source>
        <dbReference type="SAM" id="Phobius"/>
    </source>
</evidence>
<dbReference type="STRING" id="39777.B7L28_03160"/>
<dbReference type="EMBL" id="LRQT01000004">
    <property type="protein sequence ID" value="KXA65458.1"/>
    <property type="molecule type" value="Genomic_DNA"/>
</dbReference>
<reference evidence="4 6" key="2">
    <citation type="submission" date="2018-09" db="EMBL/GenBank/DDBJ databases">
        <title>Genome sequence of Veillonella atypica isolated from periodontal Korean patients.</title>
        <authorList>
            <person name="Lee J.-H."/>
            <person name="Moon J.-H."/>
            <person name="Shin S.-Y."/>
        </authorList>
    </citation>
    <scope>NUCLEOTIDE SEQUENCE [LARGE SCALE GENOMIC DNA]</scope>
    <source>
        <strain evidence="4 6">KHUD_V1</strain>
    </source>
</reference>
<evidence type="ECO:0000313" key="6">
    <source>
        <dbReference type="Proteomes" id="UP000277803"/>
    </source>
</evidence>
<dbReference type="Proteomes" id="UP000070226">
    <property type="component" value="Unassembled WGS sequence"/>
</dbReference>
<name>A0A133S6Z5_9FIRM</name>
<reference evidence="2 5" key="1">
    <citation type="submission" date="2016-01" db="EMBL/GenBank/DDBJ databases">
        <authorList>
            <person name="Oliw E.H."/>
        </authorList>
    </citation>
    <scope>NUCLEOTIDE SEQUENCE [LARGE SCALE GENOMIC DNA]</scope>
    <source>
        <strain evidence="2 5">CMW7756B</strain>
    </source>
</reference>
<feature type="transmembrane region" description="Helical" evidence="1">
    <location>
        <begin position="5"/>
        <end position="23"/>
    </location>
</feature>
<sequence>MSETYFLIIMTVWNFIVFCIYGYDKLSAIKGYERISEFTLLFLAFAFGGLGALLGMVVCHHKTAKLKFKLLIPIAILWSVFGIGYGYGWIGA</sequence>
<gene>
    <name evidence="4" type="ORF">D2965_09225</name>
    <name evidence="2" type="ORF">HMPREF3233_00228</name>
    <name evidence="3" type="ORF">QP520_06450</name>
</gene>
<proteinExistence type="predicted"/>
<dbReference type="PATRIC" id="fig|39777.7.peg.220"/>
<dbReference type="EMBL" id="JASORJ010000009">
    <property type="protein sequence ID" value="MDK7357263.1"/>
    <property type="molecule type" value="Genomic_DNA"/>
</dbReference>
<dbReference type="KEGG" id="vat:B7L28_03160"/>
<evidence type="ECO:0000313" key="2">
    <source>
        <dbReference type="EMBL" id="KXA65458.1"/>
    </source>
</evidence>
<dbReference type="Pfam" id="PF06961">
    <property type="entry name" value="DUF1294"/>
    <property type="match status" value="1"/>
</dbReference>
<evidence type="ECO:0000313" key="4">
    <source>
        <dbReference type="EMBL" id="RJY49745.1"/>
    </source>
</evidence>
<dbReference type="EMBL" id="QXZZ01000037">
    <property type="protein sequence ID" value="RJY49745.1"/>
    <property type="molecule type" value="Genomic_DNA"/>
</dbReference>
<comment type="caution">
    <text evidence="2">The sequence shown here is derived from an EMBL/GenBank/DDBJ whole genome shotgun (WGS) entry which is preliminary data.</text>
</comment>
<keyword evidence="1" id="KW-0812">Transmembrane</keyword>
<organism evidence="2">
    <name type="scientific">Veillonella atypica</name>
    <dbReference type="NCBI Taxonomy" id="39777"/>
    <lineage>
        <taxon>Bacteria</taxon>
        <taxon>Bacillati</taxon>
        <taxon>Bacillota</taxon>
        <taxon>Negativicutes</taxon>
        <taxon>Veillonellales</taxon>
        <taxon>Veillonellaceae</taxon>
        <taxon>Veillonella</taxon>
    </lineage>
</organism>
<keyword evidence="1" id="KW-1133">Transmembrane helix</keyword>
<dbReference type="Proteomes" id="UP000277803">
    <property type="component" value="Unassembled WGS sequence"/>
</dbReference>
<dbReference type="GeneID" id="57773358"/>
<dbReference type="RefSeq" id="WP_005384261.1">
    <property type="nucleotide sequence ID" value="NZ_CABKSO010000001.1"/>
</dbReference>
<reference evidence="3" key="3">
    <citation type="submission" date="2023-05" db="EMBL/GenBank/DDBJ databases">
        <title>Cataloging the Phylogenetic Diversity of Human Bladder Bacteria.</title>
        <authorList>
            <person name="Du J."/>
        </authorList>
    </citation>
    <scope>NUCLEOTIDE SEQUENCE</scope>
    <source>
        <strain evidence="3">UMB10101</strain>
    </source>
</reference>
<evidence type="ECO:0000313" key="5">
    <source>
        <dbReference type="Proteomes" id="UP000070226"/>
    </source>
</evidence>
<dbReference type="Proteomes" id="UP001236274">
    <property type="component" value="Unassembled WGS sequence"/>
</dbReference>
<protein>
    <submittedName>
        <fullName evidence="3">DUF1294 domain-containing protein</fullName>
    </submittedName>
</protein>
<dbReference type="AlphaFoldDB" id="A0A133S6Z5"/>
<dbReference type="InterPro" id="IPR010718">
    <property type="entry name" value="DUF1294"/>
</dbReference>
<feature type="transmembrane region" description="Helical" evidence="1">
    <location>
        <begin position="70"/>
        <end position="90"/>
    </location>
</feature>
<feature type="transmembrane region" description="Helical" evidence="1">
    <location>
        <begin position="35"/>
        <end position="58"/>
    </location>
</feature>
<accession>A0A133S6Z5</accession>